<evidence type="ECO:0000313" key="2">
    <source>
        <dbReference type="EMBL" id="GBM94774.1"/>
    </source>
</evidence>
<dbReference type="AlphaFoldDB" id="A0A4Y2JXN2"/>
<feature type="compositionally biased region" description="Basic and acidic residues" evidence="1">
    <location>
        <begin position="47"/>
        <end position="62"/>
    </location>
</feature>
<name>A0A4Y2JXN2_ARAVE</name>
<accession>A0A4Y2JXN2</accession>
<evidence type="ECO:0000256" key="1">
    <source>
        <dbReference type="SAM" id="MobiDB-lite"/>
    </source>
</evidence>
<dbReference type="Proteomes" id="UP000499080">
    <property type="component" value="Unassembled WGS sequence"/>
</dbReference>
<organism evidence="2 3">
    <name type="scientific">Araneus ventricosus</name>
    <name type="common">Orbweaver spider</name>
    <name type="synonym">Epeira ventricosa</name>
    <dbReference type="NCBI Taxonomy" id="182803"/>
    <lineage>
        <taxon>Eukaryota</taxon>
        <taxon>Metazoa</taxon>
        <taxon>Ecdysozoa</taxon>
        <taxon>Arthropoda</taxon>
        <taxon>Chelicerata</taxon>
        <taxon>Arachnida</taxon>
        <taxon>Araneae</taxon>
        <taxon>Araneomorphae</taxon>
        <taxon>Entelegynae</taxon>
        <taxon>Araneoidea</taxon>
        <taxon>Araneidae</taxon>
        <taxon>Araneus</taxon>
    </lineage>
</organism>
<reference evidence="2 3" key="1">
    <citation type="journal article" date="2019" name="Sci. Rep.">
        <title>Orb-weaving spider Araneus ventricosus genome elucidates the spidroin gene catalogue.</title>
        <authorList>
            <person name="Kono N."/>
            <person name="Nakamura H."/>
            <person name="Ohtoshi R."/>
            <person name="Moran D.A.P."/>
            <person name="Shinohara A."/>
            <person name="Yoshida Y."/>
            <person name="Fujiwara M."/>
            <person name="Mori M."/>
            <person name="Tomita M."/>
            <person name="Arakawa K."/>
        </authorList>
    </citation>
    <scope>NUCLEOTIDE SEQUENCE [LARGE SCALE GENOMIC DNA]</scope>
</reference>
<protein>
    <submittedName>
        <fullName evidence="2">Uncharacterized protein</fullName>
    </submittedName>
</protein>
<proteinExistence type="predicted"/>
<sequence>MKFGDQDKPWAPHKMCRRCEEDLCLWFKVRHTSNIPVPHPPSSLDNIRSDSEDGDKLPHQDESSSDYSVDEGPPTIFSEPA</sequence>
<dbReference type="OrthoDB" id="7890494at2759"/>
<gene>
    <name evidence="2" type="ORF">AVEN_245377_1</name>
</gene>
<keyword evidence="3" id="KW-1185">Reference proteome</keyword>
<evidence type="ECO:0000313" key="3">
    <source>
        <dbReference type="Proteomes" id="UP000499080"/>
    </source>
</evidence>
<comment type="caution">
    <text evidence="2">The sequence shown here is derived from an EMBL/GenBank/DDBJ whole genome shotgun (WGS) entry which is preliminary data.</text>
</comment>
<feature type="region of interest" description="Disordered" evidence="1">
    <location>
        <begin position="33"/>
        <end position="81"/>
    </location>
</feature>
<dbReference type="EMBL" id="BGPR01003999">
    <property type="protein sequence ID" value="GBM94774.1"/>
    <property type="molecule type" value="Genomic_DNA"/>
</dbReference>